<evidence type="ECO:0000256" key="1">
    <source>
        <dbReference type="ARBA" id="ARBA00022723"/>
    </source>
</evidence>
<dbReference type="AlphaFoldDB" id="A0A182M7D6"/>
<evidence type="ECO:0000256" key="6">
    <source>
        <dbReference type="SAM" id="MobiDB-lite"/>
    </source>
</evidence>
<keyword evidence="3" id="KW-0862">Zinc</keyword>
<evidence type="ECO:0000256" key="2">
    <source>
        <dbReference type="ARBA" id="ARBA00022771"/>
    </source>
</evidence>
<dbReference type="PROSITE" id="PS50089">
    <property type="entry name" value="ZF_RING_2"/>
    <property type="match status" value="1"/>
</dbReference>
<proteinExistence type="inferred from homology"/>
<accession>A0A182M7D6</accession>
<dbReference type="Gene3D" id="3.30.40.10">
    <property type="entry name" value="Zinc/RING finger domain, C3HC4 (zinc finger)"/>
    <property type="match status" value="2"/>
</dbReference>
<dbReference type="InterPro" id="IPR039338">
    <property type="entry name" value="ZFTRAF1"/>
</dbReference>
<evidence type="ECO:0000259" key="7">
    <source>
        <dbReference type="PROSITE" id="PS50089"/>
    </source>
</evidence>
<dbReference type="EnsemblMetazoa" id="ACUA011326-RA">
    <property type="protein sequence ID" value="ACUA011326-PA"/>
    <property type="gene ID" value="ACUA011326"/>
</dbReference>
<feature type="region of interest" description="Disordered" evidence="6">
    <location>
        <begin position="1"/>
        <end position="104"/>
    </location>
</feature>
<feature type="region of interest" description="Disordered" evidence="6">
    <location>
        <begin position="125"/>
        <end position="166"/>
    </location>
</feature>
<sequence>MADSLVETPTASSAHLMNLNVMNTMSTSAGDPGSSASSSSSSSSSSSAPSSSVATSSGSNVSANAQSGTIEPSTGASNGSGRSPSVLISVSATTSSQTTRRESSLASDLLLNEMINIAHQRASITNNGNQQQPSSSSTPIAPSSSSAVSSSGAPIVSSQLSSVPPTGELTPTIITLSATPTSSSSSSVQQQPLELLHRETPKQAPANRNVGTSIHGRSTDERGDTDDCGEPEAKRKKVDKPSAKVEKLELRLGGILCCAVCLDLPRTAMYQCSMGHLMCAGCFTHLLADGRLRDQNATCPNCRTEISKNNSSRNLAVEKAVSELPAECQYCSKEFPNKSIDYHESTECEDRPTDCKYARIGCQWRGPIHEVSTHEGNCAHPRKSGADVMVALQAHDVKAAEDKKLFLTLIDLLSYEKIIFNDLQLKPYRTDEYVHRLYYETSRFSAFNHQWVVKAIINKSQRDPHESCERDITYQVMNESCIQNTLFYDLVVVGLLLGIPVTFGQDPYCPYLESAELILKSKTTSPLPMHFFVLRGPFSDIKVDTQIYKHDFADTETESPFKLLPLPDTAECNRLLAAKAINFRLIMFLASK</sequence>
<evidence type="ECO:0000256" key="5">
    <source>
        <dbReference type="PROSITE-ProRule" id="PRU00175"/>
    </source>
</evidence>
<organism evidence="8 9">
    <name type="scientific">Anopheles culicifacies</name>
    <dbReference type="NCBI Taxonomy" id="139723"/>
    <lineage>
        <taxon>Eukaryota</taxon>
        <taxon>Metazoa</taxon>
        <taxon>Ecdysozoa</taxon>
        <taxon>Arthropoda</taxon>
        <taxon>Hexapoda</taxon>
        <taxon>Insecta</taxon>
        <taxon>Pterygota</taxon>
        <taxon>Neoptera</taxon>
        <taxon>Endopterygota</taxon>
        <taxon>Diptera</taxon>
        <taxon>Nematocera</taxon>
        <taxon>Culicoidea</taxon>
        <taxon>Culicidae</taxon>
        <taxon>Anophelinae</taxon>
        <taxon>Anopheles</taxon>
        <taxon>culicifacies species complex</taxon>
    </lineage>
</organism>
<feature type="compositionally biased region" description="Low complexity" evidence="6">
    <location>
        <begin position="26"/>
        <end position="65"/>
    </location>
</feature>
<dbReference type="SUPFAM" id="SSF49599">
    <property type="entry name" value="TRAF domain-like"/>
    <property type="match status" value="1"/>
</dbReference>
<feature type="compositionally biased region" description="Low complexity" evidence="6">
    <location>
        <begin position="89"/>
        <end position="98"/>
    </location>
</feature>
<dbReference type="InterPro" id="IPR013083">
    <property type="entry name" value="Znf_RING/FYVE/PHD"/>
</dbReference>
<feature type="compositionally biased region" description="Polar residues" evidence="6">
    <location>
        <begin position="7"/>
        <end position="25"/>
    </location>
</feature>
<dbReference type="EMBL" id="AXCM01000419">
    <property type="status" value="NOT_ANNOTATED_CDS"/>
    <property type="molecule type" value="Genomic_DNA"/>
</dbReference>
<reference evidence="8" key="2">
    <citation type="submission" date="2020-05" db="UniProtKB">
        <authorList>
            <consortium name="EnsemblMetazoa"/>
        </authorList>
    </citation>
    <scope>IDENTIFICATION</scope>
    <source>
        <strain evidence="8">A-37</strain>
    </source>
</reference>
<dbReference type="SUPFAM" id="SSF57850">
    <property type="entry name" value="RING/U-box"/>
    <property type="match status" value="1"/>
</dbReference>
<dbReference type="VEuPathDB" id="VectorBase:ACUA011326"/>
<feature type="compositionally biased region" description="Polar residues" evidence="6">
    <location>
        <begin position="66"/>
        <end position="88"/>
    </location>
</feature>
<feature type="region of interest" description="Disordered" evidence="6">
    <location>
        <begin position="198"/>
        <end position="242"/>
    </location>
</feature>
<dbReference type="PANTHER" id="PTHR23059">
    <property type="entry name" value="CYSTEINE AND HISTIDINE-RICH PROTEIN 1"/>
    <property type="match status" value="1"/>
</dbReference>
<keyword evidence="2 5" id="KW-0863">Zinc-finger</keyword>
<dbReference type="GO" id="GO:0008270">
    <property type="term" value="F:zinc ion binding"/>
    <property type="evidence" value="ECO:0007669"/>
    <property type="project" value="UniProtKB-KW"/>
</dbReference>
<keyword evidence="1" id="KW-0479">Metal-binding</keyword>
<evidence type="ECO:0000256" key="4">
    <source>
        <dbReference type="ARBA" id="ARBA00034319"/>
    </source>
</evidence>
<dbReference type="STRING" id="139723.A0A182M7D6"/>
<evidence type="ECO:0000313" key="8">
    <source>
        <dbReference type="EnsemblMetazoa" id="ACUA011326-PA"/>
    </source>
</evidence>
<feature type="compositionally biased region" description="Low complexity" evidence="6">
    <location>
        <begin position="125"/>
        <end position="159"/>
    </location>
</feature>
<dbReference type="InterPro" id="IPR001841">
    <property type="entry name" value="Znf_RING"/>
</dbReference>
<evidence type="ECO:0000313" key="9">
    <source>
        <dbReference type="Proteomes" id="UP000075883"/>
    </source>
</evidence>
<comment type="similarity">
    <text evidence="4">Belongs to the ZFTRAF1 family.</text>
</comment>
<name>A0A182M7D6_9DIPT</name>
<dbReference type="GO" id="GO:0005634">
    <property type="term" value="C:nucleus"/>
    <property type="evidence" value="ECO:0007669"/>
    <property type="project" value="TreeGrafter"/>
</dbReference>
<dbReference type="PANTHER" id="PTHR23059:SF4">
    <property type="entry name" value="ZINC FINGER TRAF-TYPE-CONTAINING PROTEIN 1"/>
    <property type="match status" value="1"/>
</dbReference>
<dbReference type="Proteomes" id="UP000075883">
    <property type="component" value="Unassembled WGS sequence"/>
</dbReference>
<evidence type="ECO:0000256" key="3">
    <source>
        <dbReference type="ARBA" id="ARBA00022833"/>
    </source>
</evidence>
<feature type="domain" description="RING-type" evidence="7">
    <location>
        <begin position="258"/>
        <end position="303"/>
    </location>
</feature>
<keyword evidence="9" id="KW-1185">Reference proteome</keyword>
<reference evidence="9" key="1">
    <citation type="submission" date="2013-09" db="EMBL/GenBank/DDBJ databases">
        <title>The Genome Sequence of Anopheles culicifacies species A.</title>
        <authorList>
            <consortium name="The Broad Institute Genomics Platform"/>
            <person name="Neafsey D.E."/>
            <person name="Besansky N."/>
            <person name="Howell P."/>
            <person name="Walton C."/>
            <person name="Young S.K."/>
            <person name="Zeng Q."/>
            <person name="Gargeya S."/>
            <person name="Fitzgerald M."/>
            <person name="Haas B."/>
            <person name="Abouelleil A."/>
            <person name="Allen A.W."/>
            <person name="Alvarado L."/>
            <person name="Arachchi H.M."/>
            <person name="Berlin A.M."/>
            <person name="Chapman S.B."/>
            <person name="Gainer-Dewar J."/>
            <person name="Goldberg J."/>
            <person name="Griggs A."/>
            <person name="Gujja S."/>
            <person name="Hansen M."/>
            <person name="Howarth C."/>
            <person name="Imamovic A."/>
            <person name="Ireland A."/>
            <person name="Larimer J."/>
            <person name="McCowan C."/>
            <person name="Murphy C."/>
            <person name="Pearson M."/>
            <person name="Poon T.W."/>
            <person name="Priest M."/>
            <person name="Roberts A."/>
            <person name="Saif S."/>
            <person name="Shea T."/>
            <person name="Sisk P."/>
            <person name="Sykes S."/>
            <person name="Wortman J."/>
            <person name="Nusbaum C."/>
            <person name="Birren B."/>
        </authorList>
    </citation>
    <scope>NUCLEOTIDE SEQUENCE [LARGE SCALE GENOMIC DNA]</scope>
    <source>
        <strain evidence="9">A-37</strain>
    </source>
</reference>
<protein>
    <recommendedName>
        <fullName evidence="7">RING-type domain-containing protein</fullName>
    </recommendedName>
</protein>
<dbReference type="CDD" id="cd16505">
    <property type="entry name" value="RING-HC_CYHR1"/>
    <property type="match status" value="1"/>
</dbReference>